<dbReference type="EMBL" id="AEUU02000001">
    <property type="protein sequence ID" value="EGJ27229.1"/>
    <property type="molecule type" value="Genomic_DNA"/>
</dbReference>
<dbReference type="Proteomes" id="UP000005356">
    <property type="component" value="Unassembled WGS sequence"/>
</dbReference>
<accession>A0ABN0CVM1</accession>
<evidence type="ECO:0000313" key="2">
    <source>
        <dbReference type="Proteomes" id="UP000005356"/>
    </source>
</evidence>
<organism evidence="1 2">
    <name type="scientific">Streptococcus porcinus str. Jelinkova 176</name>
    <dbReference type="NCBI Taxonomy" id="873448"/>
    <lineage>
        <taxon>Bacteria</taxon>
        <taxon>Bacillati</taxon>
        <taxon>Bacillota</taxon>
        <taxon>Bacilli</taxon>
        <taxon>Lactobacillales</taxon>
        <taxon>Streptococcaceae</taxon>
        <taxon>Streptococcus</taxon>
    </lineage>
</organism>
<comment type="caution">
    <text evidence="1">The sequence shown here is derived from an EMBL/GenBank/DDBJ whole genome shotgun (WGS) entry which is preliminary data.</text>
</comment>
<proteinExistence type="predicted"/>
<protein>
    <submittedName>
        <fullName evidence="1">Conserved domain protein</fullName>
    </submittedName>
</protein>
<sequence>MTVVEKVDIDWHVLTPFLWQAKKKSMTNQYSVVYLTTSAIPLLNHGQLAL</sequence>
<reference evidence="1 2" key="1">
    <citation type="journal article" date="2014" name="Int. J. Syst. Evol. Microbiol.">
        <title>Phylogenomics and the dynamic genome evolution of the genus Streptococcus.</title>
        <authorList>
            <consortium name="The Broad Institute Genome Sequencing Platform"/>
            <person name="Richards V.P."/>
            <person name="Palmer S.R."/>
            <person name="Pavinski Bitar P.D."/>
            <person name="Qin X."/>
            <person name="Weinstock G.M."/>
            <person name="Highlander S.K."/>
            <person name="Town C.D."/>
            <person name="Burne R.A."/>
            <person name="Stanhope M.J."/>
        </authorList>
    </citation>
    <scope>NUCLEOTIDE SEQUENCE [LARGE SCALE GENOMIC DNA]</scope>
    <source>
        <strain evidence="1 2">Jelinkova 176</strain>
    </source>
</reference>
<evidence type="ECO:0000313" key="1">
    <source>
        <dbReference type="EMBL" id="EGJ27229.1"/>
    </source>
</evidence>
<keyword evidence="2" id="KW-1185">Reference proteome</keyword>
<gene>
    <name evidence="1" type="ORF">STRPO_0037</name>
</gene>
<name>A0ABN0CVM1_STRPO</name>